<protein>
    <submittedName>
        <fullName evidence="1">Uncharacterized protein</fullName>
    </submittedName>
</protein>
<accession>A0A2A2F789</accession>
<name>A0A2A2F789_9GAMM</name>
<dbReference type="AlphaFoldDB" id="A0A2A2F789"/>
<gene>
    <name evidence="1" type="ORF">CK501_08065</name>
</gene>
<dbReference type="Proteomes" id="UP000218896">
    <property type="component" value="Unassembled WGS sequence"/>
</dbReference>
<evidence type="ECO:0000313" key="1">
    <source>
        <dbReference type="EMBL" id="PAU80393.1"/>
    </source>
</evidence>
<evidence type="ECO:0000313" key="2">
    <source>
        <dbReference type="Proteomes" id="UP000218896"/>
    </source>
</evidence>
<dbReference type="RefSeq" id="WP_095617236.1">
    <property type="nucleotide sequence ID" value="NZ_NSKD01000003.1"/>
</dbReference>
<organism evidence="1 2">
    <name type="scientific">Halovibrio salipaludis</name>
    <dbReference type="NCBI Taxonomy" id="2032626"/>
    <lineage>
        <taxon>Bacteria</taxon>
        <taxon>Pseudomonadati</taxon>
        <taxon>Pseudomonadota</taxon>
        <taxon>Gammaproteobacteria</taxon>
        <taxon>Oceanospirillales</taxon>
        <taxon>Halomonadaceae</taxon>
        <taxon>Halovibrio</taxon>
    </lineage>
</organism>
<reference evidence="1 2" key="1">
    <citation type="submission" date="2017-08" db="EMBL/GenBank/DDBJ databases">
        <title>Halovibrio sewagensis sp. nov., isolated from wastewater of high salinity.</title>
        <authorList>
            <person name="Dong X."/>
            <person name="Zhang G."/>
        </authorList>
    </citation>
    <scope>NUCLEOTIDE SEQUENCE [LARGE SCALE GENOMIC DNA]</scope>
    <source>
        <strain evidence="1 2">YL5-2</strain>
    </source>
</reference>
<comment type="caution">
    <text evidence="1">The sequence shown here is derived from an EMBL/GenBank/DDBJ whole genome shotgun (WGS) entry which is preliminary data.</text>
</comment>
<sequence length="108" mass="12260">MSEDPLKVLSDLASEAHNRIQQAHEHINPVVEVRQGMRNSGIPADVMTIDCLRTRRRIVLILHDEQPGTLLFEFIGLDEEPGGPFRSIPLTEVGADTLFDWMQDYFSD</sequence>
<keyword evidence="2" id="KW-1185">Reference proteome</keyword>
<dbReference type="EMBL" id="NSKD01000003">
    <property type="protein sequence ID" value="PAU80393.1"/>
    <property type="molecule type" value="Genomic_DNA"/>
</dbReference>
<dbReference type="OrthoDB" id="6182692at2"/>
<proteinExistence type="predicted"/>